<dbReference type="Proteomes" id="UP000475545">
    <property type="component" value="Unassembled WGS sequence"/>
</dbReference>
<dbReference type="AlphaFoldDB" id="A0A6L7GVC7"/>
<dbReference type="PANTHER" id="PTHR39338:SF6">
    <property type="entry name" value="BLL5662 PROTEIN"/>
    <property type="match status" value="1"/>
</dbReference>
<comment type="caution">
    <text evidence="2">The sequence shown here is derived from an EMBL/GenBank/DDBJ whole genome shotgun (WGS) entry which is preliminary data.</text>
</comment>
<dbReference type="SMART" id="SM00327">
    <property type="entry name" value="VWA"/>
    <property type="match status" value="1"/>
</dbReference>
<evidence type="ECO:0000259" key="1">
    <source>
        <dbReference type="SMART" id="SM00327"/>
    </source>
</evidence>
<protein>
    <submittedName>
        <fullName evidence="2">VWA domain-containing protein</fullName>
    </submittedName>
</protein>
<sequence>MQVAQDRAIAFVKAVSRIGLDHPRAIHIAGHATLCSSPEDRAVFDDVVSAWFAGLDDDRRPHQLRAIRDGGMNAERHEGDTDHVLVQRTVVASSIERLRHRDIADLDDDERAAFRTIVEQIVPTLPRRTSRRCRPSRRGVFDARRTLRAELKHHGEPGEIRRQRSTSRPRRLLFLIDISGSMEPYADALLRLAHRYAFATSTVGVYTIGTRVTSITRALRIRDTERALAAMAEIVPDWSGGTRLGEAFGSFLGQAGERNLARGAVVVVLSDGWEQGDCHVLGTQAALMSRLANRVVWVNPQRGKPGYEPVQRGIVAVLPYVDDFVSGHSLAAFLELREVLANA</sequence>
<dbReference type="Gene3D" id="3.40.50.410">
    <property type="entry name" value="von Willebrand factor, type A domain"/>
    <property type="match status" value="1"/>
</dbReference>
<keyword evidence="3" id="KW-1185">Reference proteome</keyword>
<dbReference type="InterPro" id="IPR011195">
    <property type="entry name" value="UCP010256"/>
</dbReference>
<name>A0A6L7GVC7_9ACTN</name>
<dbReference type="SUPFAM" id="SSF53300">
    <property type="entry name" value="vWA-like"/>
    <property type="match status" value="1"/>
</dbReference>
<evidence type="ECO:0000313" key="2">
    <source>
        <dbReference type="EMBL" id="MXP23417.1"/>
    </source>
</evidence>
<dbReference type="EMBL" id="WMBR01000005">
    <property type="protein sequence ID" value="MXP23417.1"/>
    <property type="molecule type" value="Genomic_DNA"/>
</dbReference>
<dbReference type="InterPro" id="IPR002035">
    <property type="entry name" value="VWF_A"/>
</dbReference>
<dbReference type="CDD" id="cd00198">
    <property type="entry name" value="vWFA"/>
    <property type="match status" value="1"/>
</dbReference>
<organism evidence="2 3">
    <name type="scientific">Gordonia mangrovi</name>
    <dbReference type="NCBI Taxonomy" id="2665643"/>
    <lineage>
        <taxon>Bacteria</taxon>
        <taxon>Bacillati</taxon>
        <taxon>Actinomycetota</taxon>
        <taxon>Actinomycetes</taxon>
        <taxon>Mycobacteriales</taxon>
        <taxon>Gordoniaceae</taxon>
        <taxon>Gordonia</taxon>
    </lineage>
</organism>
<dbReference type="Pfam" id="PF05762">
    <property type="entry name" value="VWA_CoxE"/>
    <property type="match status" value="1"/>
</dbReference>
<reference evidence="2 3" key="1">
    <citation type="submission" date="2019-11" db="EMBL/GenBank/DDBJ databases">
        <title>Gordonia sp. nov., a novel actinobacterium isolated from mangrove soil in Hainan.</title>
        <authorList>
            <person name="Huang X."/>
            <person name="Xie Y."/>
            <person name="Chu X."/>
            <person name="Xiao K."/>
        </authorList>
    </citation>
    <scope>NUCLEOTIDE SEQUENCE [LARGE SCALE GENOMIC DNA]</scope>
    <source>
        <strain evidence="2 3">HNM0687</strain>
    </source>
</reference>
<proteinExistence type="predicted"/>
<dbReference type="InterPro" id="IPR008912">
    <property type="entry name" value="Uncharacterised_CoxE"/>
</dbReference>
<evidence type="ECO:0000313" key="3">
    <source>
        <dbReference type="Proteomes" id="UP000475545"/>
    </source>
</evidence>
<feature type="domain" description="VWFA" evidence="1">
    <location>
        <begin position="169"/>
        <end position="335"/>
    </location>
</feature>
<dbReference type="InterPro" id="IPR036465">
    <property type="entry name" value="vWFA_dom_sf"/>
</dbReference>
<dbReference type="PANTHER" id="PTHR39338">
    <property type="entry name" value="BLL5662 PROTEIN-RELATED"/>
    <property type="match status" value="1"/>
</dbReference>
<accession>A0A6L7GVC7</accession>
<dbReference type="PIRSF" id="PIRSF010256">
    <property type="entry name" value="CoxE_vWa"/>
    <property type="match status" value="1"/>
</dbReference>
<gene>
    <name evidence="2" type="ORF">GIY30_18930</name>
</gene>